<proteinExistence type="predicted"/>
<dbReference type="Proteomes" id="UP000663851">
    <property type="component" value="Unassembled WGS sequence"/>
</dbReference>
<evidence type="ECO:0000313" key="3">
    <source>
        <dbReference type="Proteomes" id="UP000663851"/>
    </source>
</evidence>
<dbReference type="EMBL" id="CAJNYD010002640">
    <property type="protein sequence ID" value="CAF3436113.1"/>
    <property type="molecule type" value="Genomic_DNA"/>
</dbReference>
<accession>A0A820ABR3</accession>
<dbReference type="EMBL" id="CAJOBO010000277">
    <property type="protein sequence ID" value="CAF4181218.1"/>
    <property type="molecule type" value="Genomic_DNA"/>
</dbReference>
<protein>
    <submittedName>
        <fullName evidence="2">Uncharacterized protein</fullName>
    </submittedName>
</protein>
<reference evidence="2" key="1">
    <citation type="submission" date="2021-02" db="EMBL/GenBank/DDBJ databases">
        <authorList>
            <person name="Nowell W R."/>
        </authorList>
    </citation>
    <scope>NUCLEOTIDE SEQUENCE</scope>
</reference>
<dbReference type="AlphaFoldDB" id="A0A820ABR3"/>
<evidence type="ECO:0000313" key="2">
    <source>
        <dbReference type="EMBL" id="CAF4181218.1"/>
    </source>
</evidence>
<evidence type="ECO:0000313" key="1">
    <source>
        <dbReference type="EMBL" id="CAF3436113.1"/>
    </source>
</evidence>
<sequence length="241" mass="26891">MSINSSAIQLVWRPSSSLESVDIDQFSGNFTVSLYVGARMHVFNKIVVYDVSKLNTTDSITIAGLAPDTVYHACFDSEWYEQNSTMKDDARRAFPPAKCRLLRTYATDETTLNAVPSVGTYSWKQTVTNTGAKAISINASVSSELPYKKRSISVELNSQIQNKEIEAPLENIQFLFDQLDSNSKSYSILVMFHLNDENNTRIVSNALTGLVSIDNNNGHGKLISDYFLLLFLTFFIVCNIA</sequence>
<comment type="caution">
    <text evidence="2">The sequence shown here is derived from an EMBL/GenBank/DDBJ whole genome shotgun (WGS) entry which is preliminary data.</text>
</comment>
<name>A0A820ABR3_9BILA</name>
<gene>
    <name evidence="2" type="ORF">HFQ381_LOCUS6235</name>
    <name evidence="1" type="ORF">LUA448_LOCUS20767</name>
</gene>
<organism evidence="2 3">
    <name type="scientific">Rotaria socialis</name>
    <dbReference type="NCBI Taxonomy" id="392032"/>
    <lineage>
        <taxon>Eukaryota</taxon>
        <taxon>Metazoa</taxon>
        <taxon>Spiralia</taxon>
        <taxon>Gnathifera</taxon>
        <taxon>Rotifera</taxon>
        <taxon>Eurotatoria</taxon>
        <taxon>Bdelloidea</taxon>
        <taxon>Philodinida</taxon>
        <taxon>Philodinidae</taxon>
        <taxon>Rotaria</taxon>
    </lineage>
</organism>
<dbReference type="Proteomes" id="UP000663833">
    <property type="component" value="Unassembled WGS sequence"/>
</dbReference>